<gene>
    <name evidence="7" type="ORF">G7Y89_g12627</name>
</gene>
<evidence type="ECO:0000259" key="6">
    <source>
        <dbReference type="SMART" id="SM00829"/>
    </source>
</evidence>
<dbReference type="InterPro" id="IPR001129">
    <property type="entry name" value="Membr-assoc_MAPEG"/>
</dbReference>
<dbReference type="InterPro" id="IPR023352">
    <property type="entry name" value="MAPEG-like_dom_sf"/>
</dbReference>
<name>A0A8H4VWS9_9HELO</name>
<dbReference type="InterPro" id="IPR013154">
    <property type="entry name" value="ADH-like_N"/>
</dbReference>
<dbReference type="Gene3D" id="3.40.50.720">
    <property type="entry name" value="NAD(P)-binding Rossmann-like Domain"/>
    <property type="match status" value="1"/>
</dbReference>
<keyword evidence="2 5" id="KW-0812">Transmembrane</keyword>
<dbReference type="Proteomes" id="UP000566819">
    <property type="component" value="Unassembled WGS sequence"/>
</dbReference>
<keyword evidence="3 5" id="KW-1133">Transmembrane helix</keyword>
<dbReference type="Gene3D" id="1.20.120.550">
    <property type="entry name" value="Membrane associated eicosanoid/glutathione metabolism-like domain"/>
    <property type="match status" value="1"/>
</dbReference>
<feature type="domain" description="Enoyl reductase (ER)" evidence="6">
    <location>
        <begin position="185"/>
        <end position="516"/>
    </location>
</feature>
<dbReference type="SMART" id="SM00829">
    <property type="entry name" value="PKS_ER"/>
    <property type="match status" value="1"/>
</dbReference>
<feature type="transmembrane region" description="Helical" evidence="5">
    <location>
        <begin position="6"/>
        <end position="24"/>
    </location>
</feature>
<dbReference type="Pfam" id="PF00107">
    <property type="entry name" value="ADH_zinc_N"/>
    <property type="match status" value="1"/>
</dbReference>
<reference evidence="7 8" key="1">
    <citation type="submission" date="2020-03" db="EMBL/GenBank/DDBJ databases">
        <title>Draft Genome Sequence of Cudoniella acicularis.</title>
        <authorList>
            <person name="Buettner E."/>
            <person name="Kellner H."/>
        </authorList>
    </citation>
    <scope>NUCLEOTIDE SEQUENCE [LARGE SCALE GENOMIC DNA]</scope>
    <source>
        <strain evidence="7 8">DSM 108380</strain>
    </source>
</reference>
<dbReference type="PANTHER" id="PTHR11695">
    <property type="entry name" value="ALCOHOL DEHYDROGENASE RELATED"/>
    <property type="match status" value="1"/>
</dbReference>
<dbReference type="GO" id="GO:0016020">
    <property type="term" value="C:membrane"/>
    <property type="evidence" value="ECO:0007669"/>
    <property type="project" value="UniProtKB-SubCell"/>
</dbReference>
<keyword evidence="4 5" id="KW-0472">Membrane</keyword>
<dbReference type="InterPro" id="IPR011032">
    <property type="entry name" value="GroES-like_sf"/>
</dbReference>
<dbReference type="Pfam" id="PF08240">
    <property type="entry name" value="ADH_N"/>
    <property type="match status" value="1"/>
</dbReference>
<evidence type="ECO:0000256" key="4">
    <source>
        <dbReference type="ARBA" id="ARBA00023136"/>
    </source>
</evidence>
<dbReference type="InterPro" id="IPR050700">
    <property type="entry name" value="YIM1/Zinc_Alcohol_DH_Fams"/>
</dbReference>
<dbReference type="SUPFAM" id="SSF50129">
    <property type="entry name" value="GroES-like"/>
    <property type="match status" value="1"/>
</dbReference>
<dbReference type="EMBL" id="JAAMPI010001353">
    <property type="protein sequence ID" value="KAF4625543.1"/>
    <property type="molecule type" value="Genomic_DNA"/>
</dbReference>
<dbReference type="AlphaFoldDB" id="A0A8H4VWS9"/>
<comment type="subcellular location">
    <subcellularLocation>
        <location evidence="1">Membrane</location>
    </subcellularLocation>
</comment>
<dbReference type="SUPFAM" id="SSF51735">
    <property type="entry name" value="NAD(P)-binding Rossmann-fold domains"/>
    <property type="match status" value="1"/>
</dbReference>
<evidence type="ECO:0000313" key="7">
    <source>
        <dbReference type="EMBL" id="KAF4625543.1"/>
    </source>
</evidence>
<evidence type="ECO:0000313" key="8">
    <source>
        <dbReference type="Proteomes" id="UP000566819"/>
    </source>
</evidence>
<proteinExistence type="predicted"/>
<dbReference type="OrthoDB" id="3509362at2759"/>
<comment type="caution">
    <text evidence="7">The sequence shown here is derived from an EMBL/GenBank/DDBJ whole genome shotgun (WGS) entry which is preliminary data.</text>
</comment>
<sequence>MILTPPNLAAPLLLTNFVLAYLVLASRTIKQIYGIDNNVSPREDIAKYGPEAVKSGKITQAQLDRIKRADGAHYNSIENFTVLVASSLIAVHAGVPAQTVNGLMAAYTLSRVGYAIAYITISSKKLSLIRSTFFWVGNISCISLFVAAWRRTQPPIRWLPPASISSIHTLAMASTMRALGFPTFGKTHKLELVTVPIPEIKTPNDILVKIHAFSLSQSDAVRARGFSRPLESITLPFIVGSDYAGTISALGTSVTDFQIGDRVYGFTFPAACAAEYMLLSPSPTFKFLITKIPASLSFTQAAAITASGHTAVCALLKLDHEFQATGGLKGKTVLVPAGLGGIGSFALQLLKPVFGAKEVITTLSTGKIAKLEKFLGEGLVDRIIDYTKVKSVVDEVGRGSVDAVIDTVMITTSYLPVLKKGGVVLTMFGKTSKGMKEDWPNLPTWAGWILDFVDWGFRVWAGRSGVRYFAAFTDMGAVNGVKNAGLIEGWVAEGKFKPLVGEVVDMGGFRRSEEGV</sequence>
<evidence type="ECO:0000256" key="3">
    <source>
        <dbReference type="ARBA" id="ARBA00022989"/>
    </source>
</evidence>
<dbReference type="SUPFAM" id="SSF161084">
    <property type="entry name" value="MAPEG domain-like"/>
    <property type="match status" value="1"/>
</dbReference>
<dbReference type="CDD" id="cd05289">
    <property type="entry name" value="MDR_like_2"/>
    <property type="match status" value="1"/>
</dbReference>
<dbReference type="InterPro" id="IPR013149">
    <property type="entry name" value="ADH-like_C"/>
</dbReference>
<organism evidence="7 8">
    <name type="scientific">Cudoniella acicularis</name>
    <dbReference type="NCBI Taxonomy" id="354080"/>
    <lineage>
        <taxon>Eukaryota</taxon>
        <taxon>Fungi</taxon>
        <taxon>Dikarya</taxon>
        <taxon>Ascomycota</taxon>
        <taxon>Pezizomycotina</taxon>
        <taxon>Leotiomycetes</taxon>
        <taxon>Helotiales</taxon>
        <taxon>Tricladiaceae</taxon>
        <taxon>Cudoniella</taxon>
    </lineage>
</organism>
<dbReference type="GO" id="GO:0016491">
    <property type="term" value="F:oxidoreductase activity"/>
    <property type="evidence" value="ECO:0007669"/>
    <property type="project" value="InterPro"/>
</dbReference>
<evidence type="ECO:0000256" key="2">
    <source>
        <dbReference type="ARBA" id="ARBA00022692"/>
    </source>
</evidence>
<keyword evidence="8" id="KW-1185">Reference proteome</keyword>
<dbReference type="InterPro" id="IPR020843">
    <property type="entry name" value="ER"/>
</dbReference>
<dbReference type="PANTHER" id="PTHR11695:SF294">
    <property type="entry name" value="RETICULON-4-INTERACTING PROTEIN 1, MITOCHONDRIAL"/>
    <property type="match status" value="1"/>
</dbReference>
<protein>
    <recommendedName>
        <fullName evidence="6">Enoyl reductase (ER) domain-containing protein</fullName>
    </recommendedName>
</protein>
<dbReference type="Pfam" id="PF01124">
    <property type="entry name" value="MAPEG"/>
    <property type="match status" value="1"/>
</dbReference>
<dbReference type="InterPro" id="IPR036291">
    <property type="entry name" value="NAD(P)-bd_dom_sf"/>
</dbReference>
<accession>A0A8H4VWS9</accession>
<feature type="transmembrane region" description="Helical" evidence="5">
    <location>
        <begin position="133"/>
        <end position="149"/>
    </location>
</feature>
<dbReference type="Gene3D" id="3.90.180.10">
    <property type="entry name" value="Medium-chain alcohol dehydrogenases, catalytic domain"/>
    <property type="match status" value="1"/>
</dbReference>
<evidence type="ECO:0000256" key="1">
    <source>
        <dbReference type="ARBA" id="ARBA00004370"/>
    </source>
</evidence>
<evidence type="ECO:0000256" key="5">
    <source>
        <dbReference type="SAM" id="Phobius"/>
    </source>
</evidence>